<evidence type="ECO:0000313" key="3">
    <source>
        <dbReference type="Proteomes" id="UP000886723"/>
    </source>
</evidence>
<reference evidence="2" key="1">
    <citation type="submission" date="2020-10" db="EMBL/GenBank/DDBJ databases">
        <authorList>
            <person name="Gilroy R."/>
        </authorList>
    </citation>
    <scope>NUCLEOTIDE SEQUENCE</scope>
    <source>
        <strain evidence="2">ChiBcec2-4451</strain>
    </source>
</reference>
<dbReference type="Proteomes" id="UP000886723">
    <property type="component" value="Unassembled WGS sequence"/>
</dbReference>
<gene>
    <name evidence="2" type="ORF">IAA63_05380</name>
</gene>
<feature type="domain" description="ACT" evidence="1">
    <location>
        <begin position="1"/>
        <end position="59"/>
    </location>
</feature>
<proteinExistence type="predicted"/>
<protein>
    <recommendedName>
        <fullName evidence="1">ACT domain-containing protein</fullName>
    </recommendedName>
</protein>
<sequence>MISQFASVMGGAGLNISDMTNKSKGDYAYTLIDLESPATEEIVKKLEAIDGVLKVRIIK</sequence>
<dbReference type="InterPro" id="IPR045865">
    <property type="entry name" value="ACT-like_dom_sf"/>
</dbReference>
<name>A0A9D1NTH3_9FIRM</name>
<dbReference type="AlphaFoldDB" id="A0A9D1NTH3"/>
<accession>A0A9D1NTH3</accession>
<dbReference type="InterPro" id="IPR002912">
    <property type="entry name" value="ACT_dom"/>
</dbReference>
<dbReference type="SUPFAM" id="SSF55021">
    <property type="entry name" value="ACT-like"/>
    <property type="match status" value="1"/>
</dbReference>
<comment type="caution">
    <text evidence="2">The sequence shown here is derived from an EMBL/GenBank/DDBJ whole genome shotgun (WGS) entry which is preliminary data.</text>
</comment>
<dbReference type="PROSITE" id="PS51671">
    <property type="entry name" value="ACT"/>
    <property type="match status" value="1"/>
</dbReference>
<reference evidence="2" key="2">
    <citation type="journal article" date="2021" name="PeerJ">
        <title>Extensive microbial diversity within the chicken gut microbiome revealed by metagenomics and culture.</title>
        <authorList>
            <person name="Gilroy R."/>
            <person name="Ravi A."/>
            <person name="Getino M."/>
            <person name="Pursley I."/>
            <person name="Horton D.L."/>
            <person name="Alikhan N.F."/>
            <person name="Baker D."/>
            <person name="Gharbi K."/>
            <person name="Hall N."/>
            <person name="Watson M."/>
            <person name="Adriaenssens E.M."/>
            <person name="Foster-Nyarko E."/>
            <person name="Jarju S."/>
            <person name="Secka A."/>
            <person name="Antonio M."/>
            <person name="Oren A."/>
            <person name="Chaudhuri R.R."/>
            <person name="La Ragione R."/>
            <person name="Hildebrand F."/>
            <person name="Pallen M.J."/>
        </authorList>
    </citation>
    <scope>NUCLEOTIDE SEQUENCE</scope>
    <source>
        <strain evidence="2">ChiBcec2-4451</strain>
    </source>
</reference>
<evidence type="ECO:0000259" key="1">
    <source>
        <dbReference type="PROSITE" id="PS51671"/>
    </source>
</evidence>
<dbReference type="EMBL" id="DVON01000115">
    <property type="protein sequence ID" value="HIV12557.1"/>
    <property type="molecule type" value="Genomic_DNA"/>
</dbReference>
<organism evidence="2 3">
    <name type="scientific">Candidatus Pullilachnospira stercoravium</name>
    <dbReference type="NCBI Taxonomy" id="2840913"/>
    <lineage>
        <taxon>Bacteria</taxon>
        <taxon>Bacillati</taxon>
        <taxon>Bacillota</taxon>
        <taxon>Clostridia</taxon>
        <taxon>Lachnospirales</taxon>
        <taxon>Lachnospiraceae</taxon>
        <taxon>Lachnospiraceae incertae sedis</taxon>
        <taxon>Candidatus Pullilachnospira</taxon>
    </lineage>
</organism>
<dbReference type="Gene3D" id="3.30.70.260">
    <property type="match status" value="1"/>
</dbReference>
<evidence type="ECO:0000313" key="2">
    <source>
        <dbReference type="EMBL" id="HIV12557.1"/>
    </source>
</evidence>